<proteinExistence type="predicted"/>
<sequence>DSYFEVLLAAARNNNTWKIVGRPTYNYAADIAVQLMETNLVDEAIDTIVINEYGDTIIVDNTVDSVMESAEINMNNNKACMKQAIEKLDNMLEKNSKQVDKGTKVHLQVALQYLCLRYQDWTKINLSAMIAVLLGWGAYKTRCICIWGNEWLRWQKLPKENHGKHVKIASLIDDEIISIKIISYLQYNKFSVNLKILKEFVENEVFLSLEWKKNVYVDEYEQKDVVQYQQEVFLPIMAELEPLLIEYDKNDLTKLGPEGEQKLCPKGRDRCIHVSEFLCELLEHVYLTVEQHLAHPEIPNRYVTETFE</sequence>
<reference evidence="1" key="1">
    <citation type="submission" date="2021-06" db="EMBL/GenBank/DDBJ databases">
        <authorList>
            <person name="Kallberg Y."/>
            <person name="Tangrot J."/>
            <person name="Rosling A."/>
        </authorList>
    </citation>
    <scope>NUCLEOTIDE SEQUENCE</scope>
    <source>
        <strain evidence="1">IL203A</strain>
    </source>
</reference>
<gene>
    <name evidence="1" type="ORF">DHETER_LOCUS8844</name>
</gene>
<accession>A0ACA9NBI6</accession>
<organism evidence="1 2">
    <name type="scientific">Dentiscutata heterogama</name>
    <dbReference type="NCBI Taxonomy" id="1316150"/>
    <lineage>
        <taxon>Eukaryota</taxon>
        <taxon>Fungi</taxon>
        <taxon>Fungi incertae sedis</taxon>
        <taxon>Mucoromycota</taxon>
        <taxon>Glomeromycotina</taxon>
        <taxon>Glomeromycetes</taxon>
        <taxon>Diversisporales</taxon>
        <taxon>Gigasporaceae</taxon>
        <taxon>Dentiscutata</taxon>
    </lineage>
</organism>
<evidence type="ECO:0000313" key="1">
    <source>
        <dbReference type="EMBL" id="CAG8640993.1"/>
    </source>
</evidence>
<dbReference type="EMBL" id="CAJVPU010014561">
    <property type="protein sequence ID" value="CAG8640993.1"/>
    <property type="molecule type" value="Genomic_DNA"/>
</dbReference>
<keyword evidence="2" id="KW-1185">Reference proteome</keyword>
<dbReference type="Proteomes" id="UP000789702">
    <property type="component" value="Unassembled WGS sequence"/>
</dbReference>
<comment type="caution">
    <text evidence="1">The sequence shown here is derived from an EMBL/GenBank/DDBJ whole genome shotgun (WGS) entry which is preliminary data.</text>
</comment>
<protein>
    <submittedName>
        <fullName evidence="1">11403_t:CDS:1</fullName>
    </submittedName>
</protein>
<name>A0ACA9NBI6_9GLOM</name>
<feature type="non-terminal residue" evidence="1">
    <location>
        <position position="1"/>
    </location>
</feature>
<feature type="non-terminal residue" evidence="1">
    <location>
        <position position="308"/>
    </location>
</feature>
<evidence type="ECO:0000313" key="2">
    <source>
        <dbReference type="Proteomes" id="UP000789702"/>
    </source>
</evidence>